<dbReference type="GO" id="GO:0016787">
    <property type="term" value="F:hydrolase activity"/>
    <property type="evidence" value="ECO:0007669"/>
    <property type="project" value="UniProtKB-KW"/>
</dbReference>
<dbReference type="SUPFAM" id="SSF53474">
    <property type="entry name" value="alpha/beta-Hydrolases"/>
    <property type="match status" value="1"/>
</dbReference>
<sequence>MNKWLSVFLDKVGLHLLHRKRSVLPQFRNHFDLQSFTAMNRDSFYHVRSVPSLSFELSYHEHYLSGCYKFDSPIHSGDADNENTSGICYLSKRNEEPVHVIMVHGWRSDNLNNFKAIFLKQMLRRNYHVYFPTLPYHFNRTAGGLYSGEYMISANVGRTVTAIRQAVLEIRALIQWLKQHKGGKIILIGISLGGYLSNLISLYEKEIDALVSVMYANDLSFEIWHTPIGRYIKQDLEIHGFTYEKLRQSWSIIRTDEQQPLISKEKILLISGEFDQYIMEKDAKGLWSAWGEPQRLLYPYGHAGIIFNRKQIAKDTLKFIDSIVTEGSSYVDCIYHHTHST</sequence>
<dbReference type="PANTHER" id="PTHR13617">
    <property type="entry name" value="PROTEIN ABHD18"/>
    <property type="match status" value="1"/>
</dbReference>
<keyword evidence="3" id="KW-1185">Reference proteome</keyword>
<reference evidence="2 3" key="1">
    <citation type="submission" date="2024-09" db="EMBL/GenBank/DDBJ databases">
        <authorList>
            <person name="Sun Q."/>
            <person name="Mori K."/>
        </authorList>
    </citation>
    <scope>NUCLEOTIDE SEQUENCE [LARGE SCALE GENOMIC DNA]</scope>
    <source>
        <strain evidence="2 3">NCAIM B.02610</strain>
    </source>
</reference>
<evidence type="ECO:0000313" key="3">
    <source>
        <dbReference type="Proteomes" id="UP001589838"/>
    </source>
</evidence>
<feature type="domain" description="AB hydrolase-1" evidence="1">
    <location>
        <begin position="100"/>
        <end position="213"/>
    </location>
</feature>
<gene>
    <name evidence="2" type="ORF">ACFFHM_12925</name>
</gene>
<name>A0ABV6KDJ4_9BACI</name>
<evidence type="ECO:0000313" key="2">
    <source>
        <dbReference type="EMBL" id="MFC0471366.1"/>
    </source>
</evidence>
<comment type="caution">
    <text evidence="2">The sequence shown here is derived from an EMBL/GenBank/DDBJ whole genome shotgun (WGS) entry which is preliminary data.</text>
</comment>
<dbReference type="Proteomes" id="UP001589838">
    <property type="component" value="Unassembled WGS sequence"/>
</dbReference>
<organism evidence="2 3">
    <name type="scientific">Halalkalibacter kiskunsagensis</name>
    <dbReference type="NCBI Taxonomy" id="1548599"/>
    <lineage>
        <taxon>Bacteria</taxon>
        <taxon>Bacillati</taxon>
        <taxon>Bacillota</taxon>
        <taxon>Bacilli</taxon>
        <taxon>Bacillales</taxon>
        <taxon>Bacillaceae</taxon>
        <taxon>Halalkalibacter</taxon>
    </lineage>
</organism>
<evidence type="ECO:0000259" key="1">
    <source>
        <dbReference type="Pfam" id="PF12697"/>
    </source>
</evidence>
<dbReference type="InterPro" id="IPR000073">
    <property type="entry name" value="AB_hydrolase_1"/>
</dbReference>
<protein>
    <submittedName>
        <fullName evidence="2">Alpha/beta hydrolase</fullName>
    </submittedName>
</protein>
<dbReference type="InterPro" id="IPR029058">
    <property type="entry name" value="AB_hydrolase_fold"/>
</dbReference>
<dbReference type="EMBL" id="JBHLUX010000033">
    <property type="protein sequence ID" value="MFC0471366.1"/>
    <property type="molecule type" value="Genomic_DNA"/>
</dbReference>
<accession>A0ABV6KDJ4</accession>
<dbReference type="Pfam" id="PF12697">
    <property type="entry name" value="Abhydrolase_6"/>
    <property type="match status" value="1"/>
</dbReference>
<keyword evidence="2" id="KW-0378">Hydrolase</keyword>
<proteinExistence type="predicted"/>
<dbReference type="Gene3D" id="3.40.50.1820">
    <property type="entry name" value="alpha/beta hydrolase"/>
    <property type="match status" value="1"/>
</dbReference>
<dbReference type="RefSeq" id="WP_335961823.1">
    <property type="nucleotide sequence ID" value="NZ_JAXBLX010000021.1"/>
</dbReference>
<dbReference type="PANTHER" id="PTHR13617:SF14">
    <property type="entry name" value="PROTEIN ABHD18"/>
    <property type="match status" value="1"/>
</dbReference>